<dbReference type="InterPro" id="IPR028928">
    <property type="entry name" value="CC2D2AN-C2"/>
</dbReference>
<dbReference type="Pfam" id="PF15625">
    <property type="entry name" value="CC2D2AN-C2"/>
    <property type="match status" value="1"/>
</dbReference>
<accession>A0ABM1A0F9</accession>
<feature type="compositionally biased region" description="Basic and acidic residues" evidence="1">
    <location>
        <begin position="190"/>
        <end position="264"/>
    </location>
</feature>
<dbReference type="Pfam" id="PF17661">
    <property type="entry name" value="DUF5523"/>
    <property type="match status" value="1"/>
</dbReference>
<dbReference type="Pfam" id="PF00168">
    <property type="entry name" value="C2"/>
    <property type="match status" value="1"/>
</dbReference>
<reference evidence="4" key="1">
    <citation type="submission" date="2025-08" db="UniProtKB">
        <authorList>
            <consortium name="RefSeq"/>
        </authorList>
    </citation>
    <scope>IDENTIFICATION</scope>
</reference>
<feature type="compositionally biased region" description="Pro residues" evidence="1">
    <location>
        <begin position="164"/>
        <end position="174"/>
    </location>
</feature>
<feature type="compositionally biased region" description="Basic and acidic residues" evidence="1">
    <location>
        <begin position="754"/>
        <end position="776"/>
    </location>
</feature>
<feature type="compositionally biased region" description="Basic and acidic residues" evidence="1">
    <location>
        <begin position="345"/>
        <end position="361"/>
    </location>
</feature>
<feature type="region of interest" description="Disordered" evidence="1">
    <location>
        <begin position="790"/>
        <end position="828"/>
    </location>
</feature>
<feature type="compositionally biased region" description="Basic and acidic residues" evidence="1">
    <location>
        <begin position="693"/>
        <end position="715"/>
    </location>
</feature>
<feature type="compositionally biased region" description="Polar residues" evidence="1">
    <location>
        <begin position="805"/>
        <end position="820"/>
    </location>
</feature>
<evidence type="ECO:0000259" key="2">
    <source>
        <dbReference type="PROSITE" id="PS50004"/>
    </source>
</evidence>
<evidence type="ECO:0000256" key="1">
    <source>
        <dbReference type="SAM" id="MobiDB-lite"/>
    </source>
</evidence>
<keyword evidence="3" id="KW-1185">Reference proteome</keyword>
<gene>
    <name evidence="4" type="primary">LOC101849929</name>
</gene>
<feature type="region of interest" description="Disordered" evidence="1">
    <location>
        <begin position="298"/>
        <end position="368"/>
    </location>
</feature>
<proteinExistence type="predicted"/>
<name>A0ABM1A0F9_APLCA</name>
<feature type="region of interest" description="Disordered" evidence="1">
    <location>
        <begin position="693"/>
        <end position="776"/>
    </location>
</feature>
<dbReference type="Gene3D" id="2.60.40.150">
    <property type="entry name" value="C2 domain"/>
    <property type="match status" value="1"/>
</dbReference>
<sequence>MADKIVKAKKRRSKQRLLDETEEEEQDGVSNPSLDTDTEAAYQAFSQSQTEGETSTAEMIEENEQAEVLKGELKSRHRRRRRELSKLVSPKDDVTGELKTVKLDSKKKVEETEHEDELAEAMAAAGAAAAEAPVVREEEGIVESPPGEEREMEEKVEDEVAASPPAPLSPPKTPEPSKEEEEPPTALERTVSKEEDVEEERPPTDRRRSTIRERMKSRLAKAKEEAETEIEKQERDERKRTLKGKKETRFEDMHEREMDEEEVRKLEERTERMRKMRLERAKQQEAMAFMPSADEAFDFFTRVFEPEPEEQKEAEKKEEEKEEEEPKPGPSQEGEEGEEAETEEERAAKEEDKGELAKLLDDADYTEEGYGPTAVRKAYMMEPAIIEKAEQEMLFHPSSAKQPASAVVGEELEPRFLEDEGFYVGEKPYVADRNKNRMESRLLKEAEHLKQPSKWFGEDGQMTILPNPLRETPTRPPLPDDEVPYLETVFYKAIMREFDSRYIDGAIDGGGFYQLDVDINSVSFSHHHLFSKEHVLSHKLTLLYQEYLSRSKRNMTEFLLEKLAALKNSAALLHDYIAAHKGEMSVADRDNYERRLRDYKCEIRQTRFLRDKEEQIDRTLLKSMIHTWKEVKALRELQKYTNTPVKLQIRKEETNKSEDLARWKLEMEEELMEEREKHEEEFMRKEAMYKDQMEKYEKQQQGKEEAQKRIAERSQQRRGSKTSKQSRMSRNSQESLRSDQPREEDNEDEAIEEENAKDQDIIDEEPLPKPEPPEAFDERAVREQIKAKAMAAKRRPGEAKLFPEMSNTATVTPSSQCSRGEQQRRDDVSKSKVYVKILFNGKEVSRTGSSPLSQDFRVNFGQIYNLKIVEWPESIKFEIYETAGFGSGRQLAELFAPIPESSVTSQSVALENVEFSSYEKIQFSHEGVGSGVAFKFEGHVPDLVTLMTSGVLNSSVAWAVGDDGLPLVPTEKFGVGFQAAMHMKRLDPFAAIGASGVANLEKLLQWFKESKLDPNDPNNKDIVYMLSGNDQSLLQPREYFRLEPMQQEFDLATLEEIENNQRFRMIALRDEEHPIFKGYQMIPPLEKELPRDIFKEYDKKRREDTQLPPSKGDLDQHRAQVNQYLQKIKDRVMAQYRFASHQKSLQDMVNEDTVPNITMLANSLLRLSEPRRPLRPIRKERKKVTAQALDGKDVKILINIMRATYIPVRKSIPGGGRDADKGAGDSYSESVCPYVEVMFQRSRTRTRRAEGVNPSFNEELELTLKVPNDDYSPSALQAIDDVIYLNVFDEVTVDVLEDNRERDSNVHQRIDKKWLGSINIPFSTVYFNSKIDGTFRLNTPPVLLGYTHDTSQGQTNISEVEANITRGHGSTFISMFITIEPSLILPEPFKEKLATNEEEDLIMHAEAWQLALERRFPERSYRTTVMDTSGKNVFISRYFKAIKPPPEVEAVTEPAKAMELAARYVAMIPFVADTNLFPGQCDIWSTCNQFMKMLCGDEEEHAVLLTNFFLGMGKNAYLVLGNAIPEGQTAYVLTDDGGQYSLWNPRSGERFSVFDNYCPVQSIGSVINQENIYANIQQYEKPAQMDFNLSNASKWQTFYNKSFPSRGLASIQPSELHYRRKDKKFNSLVMELQERIEQLLKNKIMEWRSRYITRWNRHCTQIMRKLLPILEENCGKPIDESHLKDLEDSFKSYKVSGFPLNIPYTDMDSITESVFATGVHAQETSEVEFALAVYVHGYSNNVMSIWLYVASLIRMR</sequence>
<feature type="compositionally biased region" description="Acidic residues" evidence="1">
    <location>
        <begin position="333"/>
        <end position="344"/>
    </location>
</feature>
<feature type="compositionally biased region" description="Polar residues" evidence="1">
    <location>
        <begin position="722"/>
        <end position="735"/>
    </location>
</feature>
<evidence type="ECO:0000313" key="4">
    <source>
        <dbReference type="RefSeq" id="XP_012938308.1"/>
    </source>
</evidence>
<feature type="region of interest" description="Disordered" evidence="1">
    <location>
        <begin position="1"/>
        <end position="264"/>
    </location>
</feature>
<evidence type="ECO:0000313" key="3">
    <source>
        <dbReference type="Proteomes" id="UP000694888"/>
    </source>
</evidence>
<organism evidence="3 4">
    <name type="scientific">Aplysia californica</name>
    <name type="common">California sea hare</name>
    <dbReference type="NCBI Taxonomy" id="6500"/>
    <lineage>
        <taxon>Eukaryota</taxon>
        <taxon>Metazoa</taxon>
        <taxon>Spiralia</taxon>
        <taxon>Lophotrochozoa</taxon>
        <taxon>Mollusca</taxon>
        <taxon>Gastropoda</taxon>
        <taxon>Heterobranchia</taxon>
        <taxon>Euthyneura</taxon>
        <taxon>Tectipleura</taxon>
        <taxon>Aplysiida</taxon>
        <taxon>Aplysioidea</taxon>
        <taxon>Aplysiidae</taxon>
        <taxon>Aplysia</taxon>
    </lineage>
</organism>
<dbReference type="InterPro" id="IPR035892">
    <property type="entry name" value="C2_domain_sf"/>
</dbReference>
<protein>
    <submittedName>
        <fullName evidence="4">Coiled-coil and C2 domain-containing protein 2A</fullName>
    </submittedName>
</protein>
<feature type="compositionally biased region" description="Basic and acidic residues" evidence="1">
    <location>
        <begin position="309"/>
        <end position="327"/>
    </location>
</feature>
<feature type="compositionally biased region" description="Polar residues" evidence="1">
    <location>
        <begin position="44"/>
        <end position="57"/>
    </location>
</feature>
<dbReference type="RefSeq" id="XP_012938308.1">
    <property type="nucleotide sequence ID" value="XM_013082854.2"/>
</dbReference>
<dbReference type="InterPro" id="IPR041510">
    <property type="entry name" value="DUF5523"/>
</dbReference>
<dbReference type="SMART" id="SM00239">
    <property type="entry name" value="C2"/>
    <property type="match status" value="1"/>
</dbReference>
<feature type="compositionally biased region" description="Low complexity" evidence="1">
    <location>
        <begin position="120"/>
        <end position="133"/>
    </location>
</feature>
<dbReference type="Proteomes" id="UP000694888">
    <property type="component" value="Unplaced"/>
</dbReference>
<dbReference type="PANTHER" id="PTHR20837">
    <property type="entry name" value="CENTROSOMAL PROTEIN-RELATED"/>
    <property type="match status" value="1"/>
</dbReference>
<dbReference type="PANTHER" id="PTHR20837:SF0">
    <property type="entry name" value="COILED-COIL AND C2 DOMAIN-CONTAINING PROTEIN 2A"/>
    <property type="match status" value="1"/>
</dbReference>
<dbReference type="PROSITE" id="PS50004">
    <property type="entry name" value="C2"/>
    <property type="match status" value="1"/>
</dbReference>
<feature type="compositionally biased region" description="Acidic residues" evidence="1">
    <location>
        <begin position="744"/>
        <end position="753"/>
    </location>
</feature>
<dbReference type="InterPro" id="IPR000008">
    <property type="entry name" value="C2_dom"/>
</dbReference>
<dbReference type="InterPro" id="IPR052434">
    <property type="entry name" value="Tectonic-like_complex_comp"/>
</dbReference>
<dbReference type="Pfam" id="PF24656">
    <property type="entry name" value="CEPT76_peptidase"/>
    <property type="match status" value="1"/>
</dbReference>
<dbReference type="SUPFAM" id="SSF49562">
    <property type="entry name" value="C2 domain (Calcium/lipid-binding domain, CaLB)"/>
    <property type="match status" value="1"/>
</dbReference>
<dbReference type="InterPro" id="IPR056290">
    <property type="entry name" value="CEPT76/DRC7_peptidase-like_dom"/>
</dbReference>
<dbReference type="GeneID" id="101849929"/>
<feature type="compositionally biased region" description="Basic and acidic residues" evidence="1">
    <location>
        <begin position="89"/>
        <end position="111"/>
    </location>
</feature>
<feature type="domain" description="C2" evidence="2">
    <location>
        <begin position="1178"/>
        <end position="1335"/>
    </location>
</feature>